<reference evidence="1 2" key="1">
    <citation type="submission" date="2019-08" db="EMBL/GenBank/DDBJ databases">
        <title>Whole genome of Aphis craccivora.</title>
        <authorList>
            <person name="Voronova N.V."/>
            <person name="Shulinski R.S."/>
            <person name="Bandarenka Y.V."/>
            <person name="Zhorov D.G."/>
            <person name="Warner D."/>
        </authorList>
    </citation>
    <scope>NUCLEOTIDE SEQUENCE [LARGE SCALE GENOMIC DNA]</scope>
    <source>
        <strain evidence="1">180601</strain>
        <tissue evidence="1">Whole Body</tissue>
    </source>
</reference>
<gene>
    <name evidence="1" type="ORF">FWK35_00022592</name>
</gene>
<dbReference type="Proteomes" id="UP000478052">
    <property type="component" value="Unassembled WGS sequence"/>
</dbReference>
<dbReference type="AlphaFoldDB" id="A0A6G0VY24"/>
<keyword evidence="2" id="KW-1185">Reference proteome</keyword>
<evidence type="ECO:0000313" key="2">
    <source>
        <dbReference type="Proteomes" id="UP000478052"/>
    </source>
</evidence>
<organism evidence="1 2">
    <name type="scientific">Aphis craccivora</name>
    <name type="common">Cowpea aphid</name>
    <dbReference type="NCBI Taxonomy" id="307492"/>
    <lineage>
        <taxon>Eukaryota</taxon>
        <taxon>Metazoa</taxon>
        <taxon>Ecdysozoa</taxon>
        <taxon>Arthropoda</taxon>
        <taxon>Hexapoda</taxon>
        <taxon>Insecta</taxon>
        <taxon>Pterygota</taxon>
        <taxon>Neoptera</taxon>
        <taxon>Paraneoptera</taxon>
        <taxon>Hemiptera</taxon>
        <taxon>Sternorrhyncha</taxon>
        <taxon>Aphidomorpha</taxon>
        <taxon>Aphidoidea</taxon>
        <taxon>Aphididae</taxon>
        <taxon>Aphidini</taxon>
        <taxon>Aphis</taxon>
        <taxon>Aphis</taxon>
    </lineage>
</organism>
<sequence>MDTGQKIILMELEELKIHLVIVLLAQEENAIIYTCPNNGENLQRLENLNLISMHNILSIPCSLSTLLKEESLTQTERQCKQILNSIIDQVELDLTYSLNKNHFSLILLNQKILFINNTPSTKFPLNFNEDCFYFTNIALLADNLLTSLLQKFRKPLNIFVFRLARLIIHHKTPWCPISCKNKQIIENGVPNLKYLEFVNNKLELKKSNVYYTQVQPIFEKFLI</sequence>
<dbReference type="EMBL" id="VUJU01010567">
    <property type="protein sequence ID" value="KAF0713788.1"/>
    <property type="molecule type" value="Genomic_DNA"/>
</dbReference>
<evidence type="ECO:0000313" key="1">
    <source>
        <dbReference type="EMBL" id="KAF0713788.1"/>
    </source>
</evidence>
<proteinExistence type="predicted"/>
<comment type="caution">
    <text evidence="1">The sequence shown here is derived from an EMBL/GenBank/DDBJ whole genome shotgun (WGS) entry which is preliminary data.</text>
</comment>
<name>A0A6G0VY24_APHCR</name>
<protein>
    <submittedName>
        <fullName evidence="1">SWIM-type domain-containing protein</fullName>
    </submittedName>
</protein>
<accession>A0A6G0VY24</accession>